<evidence type="ECO:0000313" key="2">
    <source>
        <dbReference type="EMBL" id="TCV03962.1"/>
    </source>
</evidence>
<comment type="caution">
    <text evidence="2">The sequence shown here is derived from an EMBL/GenBank/DDBJ whole genome shotgun (WGS) entry which is preliminary data.</text>
</comment>
<keyword evidence="1" id="KW-0472">Membrane</keyword>
<evidence type="ECO:0000313" key="3">
    <source>
        <dbReference type="Proteomes" id="UP000295110"/>
    </source>
</evidence>
<dbReference type="RefSeq" id="WP_132569791.1">
    <property type="nucleotide sequence ID" value="NZ_CBCSGL010000006.1"/>
</dbReference>
<keyword evidence="1" id="KW-1133">Transmembrane helix</keyword>
<protein>
    <recommendedName>
        <fullName evidence="4">Transmembrane protein</fullName>
    </recommendedName>
</protein>
<sequence length="97" mass="10438">MNGQPGLSRVKRFALAVAWSSFLCAGVLEVLVFAVIDPGDLRWFGAAPVQLSAQAVYTVSFLIFWGVIALGASLALLLVSQPADGVRPVRRSPDWPR</sequence>
<dbReference type="OrthoDB" id="6197657at2"/>
<dbReference type="AlphaFoldDB" id="A0A4R3VJ93"/>
<evidence type="ECO:0000256" key="1">
    <source>
        <dbReference type="SAM" id="Phobius"/>
    </source>
</evidence>
<keyword evidence="3" id="KW-1185">Reference proteome</keyword>
<dbReference type="EMBL" id="SMBU01000002">
    <property type="protein sequence ID" value="TCV03962.1"/>
    <property type="molecule type" value="Genomic_DNA"/>
</dbReference>
<accession>A0A4R3VJ93</accession>
<feature type="transmembrane region" description="Helical" evidence="1">
    <location>
        <begin position="12"/>
        <end position="36"/>
    </location>
</feature>
<evidence type="ECO:0008006" key="4">
    <source>
        <dbReference type="Google" id="ProtNLM"/>
    </source>
</evidence>
<proteinExistence type="predicted"/>
<keyword evidence="1" id="KW-0812">Transmembrane</keyword>
<name>A0A4R3VJ93_ROSSA</name>
<feature type="transmembrane region" description="Helical" evidence="1">
    <location>
        <begin position="56"/>
        <end position="79"/>
    </location>
</feature>
<organism evidence="2 3">
    <name type="scientific">Roseateles saccharophilus</name>
    <name type="common">Pseudomonas saccharophila</name>
    <dbReference type="NCBI Taxonomy" id="304"/>
    <lineage>
        <taxon>Bacteria</taxon>
        <taxon>Pseudomonadati</taxon>
        <taxon>Pseudomonadota</taxon>
        <taxon>Betaproteobacteria</taxon>
        <taxon>Burkholderiales</taxon>
        <taxon>Sphaerotilaceae</taxon>
        <taxon>Roseateles</taxon>
    </lineage>
</organism>
<dbReference type="Proteomes" id="UP000295110">
    <property type="component" value="Unassembled WGS sequence"/>
</dbReference>
<reference evidence="2 3" key="1">
    <citation type="submission" date="2019-03" db="EMBL/GenBank/DDBJ databases">
        <title>Genomic Encyclopedia of Type Strains, Phase IV (KMG-IV): sequencing the most valuable type-strain genomes for metagenomic binning, comparative biology and taxonomic classification.</title>
        <authorList>
            <person name="Goeker M."/>
        </authorList>
    </citation>
    <scope>NUCLEOTIDE SEQUENCE [LARGE SCALE GENOMIC DNA]</scope>
    <source>
        <strain evidence="2 3">DSM 654</strain>
    </source>
</reference>
<gene>
    <name evidence="2" type="ORF">EV671_1002231</name>
</gene>